<sequence length="142" mass="16670">MQRRCDRNRKRSKRRAIYCPLHGNYLHSVSQKFSLYADRAEQLQQRGVSRRNALMVVSTRTTVMLSGEWLEAFWCDECQQTQWYHIHRLDNNRYQVALAPAELWQQAIGVINAQGNPSVSEFTQKQSRMVGFNSAKEFRFVG</sequence>
<organism evidence="1 2">
    <name type="scientific">Myxacorys almedinensis A</name>
    <dbReference type="NCBI Taxonomy" id="2690445"/>
    <lineage>
        <taxon>Bacteria</taxon>
        <taxon>Bacillati</taxon>
        <taxon>Cyanobacteriota</taxon>
        <taxon>Cyanophyceae</taxon>
        <taxon>Leptolyngbyales</taxon>
        <taxon>Leptolyngbyaceae</taxon>
        <taxon>Myxacorys</taxon>
        <taxon>Myxacorys almedinensis</taxon>
    </lineage>
</organism>
<evidence type="ECO:0000313" key="2">
    <source>
        <dbReference type="Proteomes" id="UP000646053"/>
    </source>
</evidence>
<dbReference type="Proteomes" id="UP000646053">
    <property type="component" value="Unassembled WGS sequence"/>
</dbReference>
<comment type="caution">
    <text evidence="1">The sequence shown here is derived from an EMBL/GenBank/DDBJ whole genome shotgun (WGS) entry which is preliminary data.</text>
</comment>
<evidence type="ECO:0000313" key="1">
    <source>
        <dbReference type="EMBL" id="NDJ18754.1"/>
    </source>
</evidence>
<reference evidence="1" key="1">
    <citation type="submission" date="2019-12" db="EMBL/GenBank/DDBJ databases">
        <title>High-Quality draft genome sequences of three cyanobacteria isolated from the limestone walls of the Old Cathedral of Coimbra.</title>
        <authorList>
            <person name="Tiago I."/>
            <person name="Soares F."/>
            <person name="Portugal A."/>
        </authorList>
    </citation>
    <scope>NUCLEOTIDE SEQUENCE</scope>
    <source>
        <strain evidence="1">A</strain>
    </source>
</reference>
<name>A0A8J8CJK2_9CYAN</name>
<dbReference type="EMBL" id="WVIE01000019">
    <property type="protein sequence ID" value="NDJ18754.1"/>
    <property type="molecule type" value="Genomic_DNA"/>
</dbReference>
<proteinExistence type="predicted"/>
<keyword evidence="2" id="KW-1185">Reference proteome</keyword>
<accession>A0A8J8CJK2</accession>
<gene>
    <name evidence="1" type="ORF">GS601_15900</name>
</gene>
<protein>
    <submittedName>
        <fullName evidence="1">Uncharacterized protein</fullName>
    </submittedName>
</protein>
<dbReference type="AlphaFoldDB" id="A0A8J8CJK2"/>